<evidence type="ECO:0000256" key="2">
    <source>
        <dbReference type="ARBA" id="ARBA00022448"/>
    </source>
</evidence>
<gene>
    <name evidence="10" type="ORF">C5745_18540</name>
</gene>
<dbReference type="SUPFAM" id="SSF56935">
    <property type="entry name" value="Porins"/>
    <property type="match status" value="1"/>
</dbReference>
<dbReference type="Gene3D" id="2.60.40.1120">
    <property type="entry name" value="Carboxypeptidase-like, regulatory domain"/>
    <property type="match status" value="1"/>
</dbReference>
<dbReference type="AlphaFoldDB" id="A0A2S9IWY0"/>
<comment type="caution">
    <text evidence="10">The sequence shown here is derived from an EMBL/GenBank/DDBJ whole genome shotgun (WGS) entry which is preliminary data.</text>
</comment>
<dbReference type="SUPFAM" id="SSF49464">
    <property type="entry name" value="Carboxypeptidase regulatory domain-like"/>
    <property type="match status" value="1"/>
</dbReference>
<comment type="similarity">
    <text evidence="7">Belongs to the TonB-dependent receptor family.</text>
</comment>
<dbReference type="InterPro" id="IPR023996">
    <property type="entry name" value="TonB-dep_OMP_SusC/RagA"/>
</dbReference>
<evidence type="ECO:0000256" key="8">
    <source>
        <dbReference type="SAM" id="SignalP"/>
    </source>
</evidence>
<dbReference type="NCBIfam" id="TIGR04056">
    <property type="entry name" value="OMP_RagA_SusC"/>
    <property type="match status" value="1"/>
</dbReference>
<dbReference type="EMBL" id="PVBQ01000022">
    <property type="protein sequence ID" value="PRD45034.1"/>
    <property type="molecule type" value="Genomic_DNA"/>
</dbReference>
<dbReference type="Proteomes" id="UP000239711">
    <property type="component" value="Unassembled WGS sequence"/>
</dbReference>
<evidence type="ECO:0000256" key="5">
    <source>
        <dbReference type="ARBA" id="ARBA00023136"/>
    </source>
</evidence>
<keyword evidence="8" id="KW-0732">Signal</keyword>
<evidence type="ECO:0000256" key="7">
    <source>
        <dbReference type="PROSITE-ProRule" id="PRU01360"/>
    </source>
</evidence>
<keyword evidence="4 7" id="KW-0812">Transmembrane</keyword>
<dbReference type="InterPro" id="IPR023997">
    <property type="entry name" value="TonB-dep_OMP_SusC/RagA_CS"/>
</dbReference>
<keyword evidence="6 7" id="KW-0998">Cell outer membrane</keyword>
<keyword evidence="5 7" id="KW-0472">Membrane</keyword>
<dbReference type="InterPro" id="IPR036942">
    <property type="entry name" value="Beta-barrel_TonB_sf"/>
</dbReference>
<dbReference type="GO" id="GO:0009279">
    <property type="term" value="C:cell outer membrane"/>
    <property type="evidence" value="ECO:0007669"/>
    <property type="project" value="UniProtKB-SubCell"/>
</dbReference>
<protein>
    <submittedName>
        <fullName evidence="10">SusC/RagA family TonB-linked outer membrane protein</fullName>
    </submittedName>
</protein>
<dbReference type="Gene3D" id="2.40.170.20">
    <property type="entry name" value="TonB-dependent receptor, beta-barrel domain"/>
    <property type="match status" value="1"/>
</dbReference>
<comment type="subcellular location">
    <subcellularLocation>
        <location evidence="1 7">Cell outer membrane</location>
        <topology evidence="1 7">Multi-pass membrane protein</topology>
    </subcellularLocation>
</comment>
<feature type="signal peptide" evidence="8">
    <location>
        <begin position="1"/>
        <end position="24"/>
    </location>
</feature>
<evidence type="ECO:0000256" key="6">
    <source>
        <dbReference type="ARBA" id="ARBA00023237"/>
    </source>
</evidence>
<dbReference type="Pfam" id="PF13715">
    <property type="entry name" value="CarbopepD_reg_2"/>
    <property type="match status" value="1"/>
</dbReference>
<accession>A0A2S9IWY0</accession>
<dbReference type="RefSeq" id="WP_105718512.1">
    <property type="nucleotide sequence ID" value="NZ_PVBQ01000022.1"/>
</dbReference>
<keyword evidence="3 7" id="KW-1134">Transmembrane beta strand</keyword>
<evidence type="ECO:0000256" key="1">
    <source>
        <dbReference type="ARBA" id="ARBA00004571"/>
    </source>
</evidence>
<dbReference type="NCBIfam" id="TIGR04057">
    <property type="entry name" value="SusC_RagA_signa"/>
    <property type="match status" value="1"/>
</dbReference>
<dbReference type="Pfam" id="PF07715">
    <property type="entry name" value="Plug"/>
    <property type="match status" value="1"/>
</dbReference>
<evidence type="ECO:0000313" key="10">
    <source>
        <dbReference type="EMBL" id="PRD45034.1"/>
    </source>
</evidence>
<keyword evidence="11" id="KW-1185">Reference proteome</keyword>
<dbReference type="InterPro" id="IPR039426">
    <property type="entry name" value="TonB-dep_rcpt-like"/>
</dbReference>
<reference evidence="10 11" key="1">
    <citation type="submission" date="2018-02" db="EMBL/GenBank/DDBJ databases">
        <title>The draft genome of Sphingobacterium sp. 5JN-11.</title>
        <authorList>
            <person name="Liu L."/>
            <person name="Li L."/>
            <person name="Liang L."/>
            <person name="Zhang X."/>
            <person name="Wang T."/>
        </authorList>
    </citation>
    <scope>NUCLEOTIDE SEQUENCE [LARGE SCALE GENOMIC DNA]</scope>
    <source>
        <strain evidence="10 11">5JN-11</strain>
    </source>
</reference>
<proteinExistence type="inferred from homology"/>
<dbReference type="InterPro" id="IPR012910">
    <property type="entry name" value="Plug_dom"/>
</dbReference>
<organism evidence="10 11">
    <name type="scientific">Sphingobacterium haloxyli</name>
    <dbReference type="NCBI Taxonomy" id="2100533"/>
    <lineage>
        <taxon>Bacteria</taxon>
        <taxon>Pseudomonadati</taxon>
        <taxon>Bacteroidota</taxon>
        <taxon>Sphingobacteriia</taxon>
        <taxon>Sphingobacteriales</taxon>
        <taxon>Sphingobacteriaceae</taxon>
        <taxon>Sphingobacterium</taxon>
    </lineage>
</organism>
<name>A0A2S9IWY0_9SPHI</name>
<evidence type="ECO:0000313" key="11">
    <source>
        <dbReference type="Proteomes" id="UP000239711"/>
    </source>
</evidence>
<evidence type="ECO:0000256" key="3">
    <source>
        <dbReference type="ARBA" id="ARBA00022452"/>
    </source>
</evidence>
<dbReference type="InterPro" id="IPR008969">
    <property type="entry name" value="CarboxyPept-like_regulatory"/>
</dbReference>
<dbReference type="OrthoDB" id="9768177at2"/>
<dbReference type="Gene3D" id="2.170.130.10">
    <property type="entry name" value="TonB-dependent receptor, plug domain"/>
    <property type="match status" value="1"/>
</dbReference>
<sequence length="1045" mass="115048">MKKQQLYRHALLLVMLFISAQVWAQTIRGSVVSADTDEPLTGASIQVKGQQESTATDSQGNFMLDAPAGATLVVSYVGYQTQEIQVSEGGTLLIRLVAEAADLEQVVVIGYGAQKKKLNTGANLRVEGADLEKRNQLNPLQALQGQAPGVSITANSGQPGADMKVVVRGLGTIGNSGPLYVIDGIPGGDISILNPADIVSIDVLKDAASAAIYGSQAANGVVLVTTKMGRSGKTQLSFDAFGGVQNVGRRVPLLNREQYKTIMNEQALNTGSALIDFDGMEGLADTDWLDYMFTDDAKMQNYNLGLTGGSENSVYAMSLNYIGQEGIAGGRNVSNYERYGFRINSEHKLLDQFLTIGQHLNFNYIRNNGINVGNQYNNTLRGAFATSPLSPVYSNNGRFGSPYNDTSNSPWYNGDGNPYGAMMTNSNNQNDAQRVLADIYAEIELIPGLKIKTIGGFNYSASEYRSFTPLFQFSAFSYNLDHTTVNQNMGKGHTLTWTNTATYDFNVATDHQFTAMVGMESQRYQGTYLSGSNWNLLSQFNDFAHAYLDNTTGQAHLDDEGNIVETRFVNGRPENMYRRVSYFGRFGYNFKEKYLLNATLRADGSSKFARGNRWGYFPSLSAGWILSSEDFFAPWSSSVNFLKFRASWGQVGNQDIADFQFASPINTSTGWTADNPAAHYVFGTGNVNVPGAYPRRLSNPLLTWETSEQTNVGLDAKFLNNRLDVVADFYIKNTKNWLVQPPILATAGADAPFINGGSVRNTGVELGLAWNSQVGELAYRAGVNGAYNKNRVGSIPTEDGIIHGEINMLFDNSEEFYRAQNGHAIGYFWGYQTDGLFQSEADIASWREQGRGILQPNVKPGDVKYVDQNGDGVINVLDKIDLGVGLPNFTFGFNVGVNYKNFDLSLDAYGVTGNKIVQSLRNHANKQANYTTQILERWTGEGTSNRIPRVTETNINWQFSDLYLQDGDFLRIANVTLGYDFSKLTSWKYANQIRLYVQGQNLFTFTKYDGMDPEIGYGTSGWVSGIDLGYYPRPKVVLFGLNVKF</sequence>
<dbReference type="InterPro" id="IPR037066">
    <property type="entry name" value="Plug_dom_sf"/>
</dbReference>
<dbReference type="PROSITE" id="PS52016">
    <property type="entry name" value="TONB_DEPENDENT_REC_3"/>
    <property type="match status" value="1"/>
</dbReference>
<evidence type="ECO:0000259" key="9">
    <source>
        <dbReference type="Pfam" id="PF07715"/>
    </source>
</evidence>
<keyword evidence="2 7" id="KW-0813">Transport</keyword>
<feature type="domain" description="TonB-dependent receptor plug" evidence="9">
    <location>
        <begin position="125"/>
        <end position="221"/>
    </location>
</feature>
<feature type="chain" id="PRO_5015640373" evidence="8">
    <location>
        <begin position="25"/>
        <end position="1045"/>
    </location>
</feature>
<evidence type="ECO:0000256" key="4">
    <source>
        <dbReference type="ARBA" id="ARBA00022692"/>
    </source>
</evidence>